<keyword evidence="1" id="KW-0812">Transmembrane</keyword>
<dbReference type="EMBL" id="CP050861">
    <property type="protein sequence ID" value="UTD15632.1"/>
    <property type="molecule type" value="Genomic_DNA"/>
</dbReference>
<keyword evidence="4" id="KW-1185">Reference proteome</keyword>
<dbReference type="AlphaFoldDB" id="A0AAE9MNN0"/>
<gene>
    <name evidence="2" type="ORF">D6200_10355</name>
    <name evidence="3" type="ORF">HER15_09200</name>
</gene>
<dbReference type="Proteomes" id="UP000269693">
    <property type="component" value="Chromosome"/>
</dbReference>
<dbReference type="Pfam" id="PF19665">
    <property type="entry name" value="DUF6168"/>
    <property type="match status" value="1"/>
</dbReference>
<evidence type="ECO:0000313" key="2">
    <source>
        <dbReference type="EMBL" id="AZJ32932.1"/>
    </source>
</evidence>
<dbReference type="EMBL" id="CP032544">
    <property type="protein sequence ID" value="AZJ32932.1"/>
    <property type="molecule type" value="Genomic_DNA"/>
</dbReference>
<evidence type="ECO:0000256" key="1">
    <source>
        <dbReference type="SAM" id="Phobius"/>
    </source>
</evidence>
<keyword evidence="1" id="KW-0472">Membrane</keyword>
<reference evidence="2 4" key="1">
    <citation type="submission" date="2018-09" db="EMBL/GenBank/DDBJ databases">
        <title>Insights into the microbiota of Asian seabass (Lates calcarifer) with tenacibaculosis symptoms and description of sp. nov. Tenacibaculum singaporense.</title>
        <authorList>
            <person name="Miyake S."/>
            <person name="Soh M."/>
            <person name="Azman M.N."/>
            <person name="Ngoh S.Y."/>
            <person name="Orban L."/>
            <person name="Seedorf H."/>
        </authorList>
    </citation>
    <scope>NUCLEOTIDE SEQUENCE [LARGE SCALE GENOMIC DNA]</scope>
    <source>
        <strain evidence="2 4">DSM 13764</strain>
    </source>
</reference>
<dbReference type="RefSeq" id="WP_073182425.1">
    <property type="nucleotide sequence ID" value="NZ_CANLMG010000002.1"/>
</dbReference>
<name>A0AAE9MNN0_9FLAO</name>
<sequence length="126" mass="13967">MSKRILVFSSIILVLGIGGFFLNSFLLSNAGVTLSFSVLQVYCFNVIATILIYSLIEWVLGYLPNETGYLYLGMLMVKFGIFILLFQKSIFSEAGLTNPEKATLLIPIMVFLAIETVALSKILNTK</sequence>
<feature type="transmembrane region" description="Helical" evidence="1">
    <location>
        <begin position="32"/>
        <end position="56"/>
    </location>
</feature>
<accession>A0AAE9MNN0</accession>
<feature type="transmembrane region" description="Helical" evidence="1">
    <location>
        <begin position="5"/>
        <end position="26"/>
    </location>
</feature>
<dbReference type="Proteomes" id="UP001056837">
    <property type="component" value="Chromosome"/>
</dbReference>
<dbReference type="InterPro" id="IPR046166">
    <property type="entry name" value="DUF6168"/>
</dbReference>
<evidence type="ECO:0000313" key="4">
    <source>
        <dbReference type="Proteomes" id="UP000269693"/>
    </source>
</evidence>
<organism evidence="3 5">
    <name type="scientific">Tenacibaculum mesophilum</name>
    <dbReference type="NCBI Taxonomy" id="104268"/>
    <lineage>
        <taxon>Bacteria</taxon>
        <taxon>Pseudomonadati</taxon>
        <taxon>Bacteroidota</taxon>
        <taxon>Flavobacteriia</taxon>
        <taxon>Flavobacteriales</taxon>
        <taxon>Flavobacteriaceae</taxon>
        <taxon>Tenacibaculum</taxon>
    </lineage>
</organism>
<feature type="transmembrane region" description="Helical" evidence="1">
    <location>
        <begin position="102"/>
        <end position="123"/>
    </location>
</feature>
<keyword evidence="1" id="KW-1133">Transmembrane helix</keyword>
<protein>
    <submittedName>
        <fullName evidence="3">Uncharacterized protein</fullName>
    </submittedName>
</protein>
<feature type="transmembrane region" description="Helical" evidence="1">
    <location>
        <begin position="68"/>
        <end position="90"/>
    </location>
</feature>
<proteinExistence type="predicted"/>
<evidence type="ECO:0000313" key="5">
    <source>
        <dbReference type="Proteomes" id="UP001056837"/>
    </source>
</evidence>
<reference evidence="3" key="2">
    <citation type="submission" date="2020-04" db="EMBL/GenBank/DDBJ databases">
        <title>Tenacibaculum mesophilum bac2.</title>
        <authorList>
            <person name="Li M."/>
        </authorList>
    </citation>
    <scope>NUCLEOTIDE SEQUENCE</scope>
    <source>
        <strain evidence="3">Bac2</strain>
    </source>
</reference>
<evidence type="ECO:0000313" key="3">
    <source>
        <dbReference type="EMBL" id="UTD15632.1"/>
    </source>
</evidence>